<dbReference type="PANTHER" id="PTHR31002:SF34">
    <property type="entry name" value="CELL WALL PROTEIN CWP1-RELATED"/>
    <property type="match status" value="1"/>
</dbReference>
<feature type="chain" id="PRO_5045080972" description="Tip1p" evidence="2">
    <location>
        <begin position="20"/>
        <end position="211"/>
    </location>
</feature>
<evidence type="ECO:0000313" key="3">
    <source>
        <dbReference type="EMBL" id="CAI4059726.1"/>
    </source>
</evidence>
<proteinExistence type="predicted"/>
<evidence type="ECO:0000256" key="2">
    <source>
        <dbReference type="SAM" id="SignalP"/>
    </source>
</evidence>
<dbReference type="EMBL" id="OX365931">
    <property type="protein sequence ID" value="CAI4059726.1"/>
    <property type="molecule type" value="Genomic_DNA"/>
</dbReference>
<dbReference type="PANTHER" id="PTHR31002">
    <property type="entry name" value="SERIPAUPERIN"/>
    <property type="match status" value="1"/>
</dbReference>
<gene>
    <name evidence="3" type="primary">SUVZ04G2810</name>
    <name evidence="3" type="ORF">SUVZ_04G2810</name>
</gene>
<dbReference type="Proteomes" id="UP001162085">
    <property type="component" value="Chromosome 4"/>
</dbReference>
<dbReference type="InterPro" id="IPR050788">
    <property type="entry name" value="Yeast_SRP1/TIP1_CWP"/>
</dbReference>
<sequence length="211" mass="20481">MSVSKIAFVLTAIASLAAAETAAQTAELQAIIGDINSHLSDYLGLETGNSGFQIPADVLSVYQQVMTYTDDAYTTLFSELDFDAITKTIVKLPWYTTRLSSEIAAAVASVSPASSSAASSSAAPSSSSAASSSAAPSSSSAASSSAAPSSSSAASSSAAPSSSSAVSSSVAPATSSVSTSTVETASNAGQRINAGAASFGAVVAGAAALLL</sequence>
<feature type="signal peptide" evidence="2">
    <location>
        <begin position="1"/>
        <end position="19"/>
    </location>
</feature>
<evidence type="ECO:0000256" key="1">
    <source>
        <dbReference type="SAM" id="MobiDB-lite"/>
    </source>
</evidence>
<evidence type="ECO:0000313" key="4">
    <source>
        <dbReference type="Proteomes" id="UP001162085"/>
    </source>
</evidence>
<reference evidence="3" key="1">
    <citation type="submission" date="2022-10" db="EMBL/GenBank/DDBJ databases">
        <authorList>
            <person name="Byrne P K."/>
        </authorList>
    </citation>
    <scope>NUCLEOTIDE SEQUENCE</scope>
    <source>
        <strain evidence="3">ZP964</strain>
    </source>
</reference>
<keyword evidence="4" id="KW-1185">Reference proteome</keyword>
<evidence type="ECO:0008006" key="5">
    <source>
        <dbReference type="Google" id="ProtNLM"/>
    </source>
</evidence>
<accession>A0ABN8WQV2</accession>
<dbReference type="InterPro" id="IPR000992">
    <property type="entry name" value="SRP1_TIP1"/>
</dbReference>
<protein>
    <recommendedName>
        <fullName evidence="5">Tip1p</fullName>
    </recommendedName>
</protein>
<feature type="region of interest" description="Disordered" evidence="1">
    <location>
        <begin position="141"/>
        <end position="179"/>
    </location>
</feature>
<keyword evidence="2" id="KW-0732">Signal</keyword>
<organism evidence="3 4">
    <name type="scientific">Saccharomyces uvarum</name>
    <name type="common">Yeast</name>
    <name type="synonym">Saccharomyces bayanus var. uvarum</name>
    <dbReference type="NCBI Taxonomy" id="230603"/>
    <lineage>
        <taxon>Eukaryota</taxon>
        <taxon>Fungi</taxon>
        <taxon>Dikarya</taxon>
        <taxon>Ascomycota</taxon>
        <taxon>Saccharomycotina</taxon>
        <taxon>Saccharomycetes</taxon>
        <taxon>Saccharomycetales</taxon>
        <taxon>Saccharomycetaceae</taxon>
        <taxon>Saccharomyces</taxon>
    </lineage>
</organism>
<name>A0ABN8WQV2_SACUV</name>
<dbReference type="Pfam" id="PF00660">
    <property type="entry name" value="SRP1_TIP1"/>
    <property type="match status" value="1"/>
</dbReference>
<dbReference type="PROSITE" id="PS00724">
    <property type="entry name" value="SRP1_TIP1"/>
    <property type="match status" value="1"/>
</dbReference>